<protein>
    <submittedName>
        <fullName evidence="1">Unannotated protein</fullName>
    </submittedName>
</protein>
<evidence type="ECO:0000313" key="1">
    <source>
        <dbReference type="EMBL" id="CAB4943224.1"/>
    </source>
</evidence>
<organism evidence="1">
    <name type="scientific">freshwater metagenome</name>
    <dbReference type="NCBI Taxonomy" id="449393"/>
    <lineage>
        <taxon>unclassified sequences</taxon>
        <taxon>metagenomes</taxon>
        <taxon>ecological metagenomes</taxon>
    </lineage>
</organism>
<dbReference type="AlphaFoldDB" id="A0A6J7JL67"/>
<dbReference type="EMBL" id="CAFBNC010000076">
    <property type="protein sequence ID" value="CAB4943224.1"/>
    <property type="molecule type" value="Genomic_DNA"/>
</dbReference>
<proteinExistence type="predicted"/>
<gene>
    <name evidence="1" type="ORF">UFOPK3733_01416</name>
</gene>
<accession>A0A6J7JL67</accession>
<sequence length="85" mass="9155">MPDGTVVAWRHYFSTDHFHSSSGVISLATIVTVGGCSASDALVDQFADDVGMSSVSGQFTDEMREDPTHRDRFVPGVTRAHGVEI</sequence>
<name>A0A6J7JL67_9ZZZZ</name>
<reference evidence="1" key="1">
    <citation type="submission" date="2020-05" db="EMBL/GenBank/DDBJ databases">
        <authorList>
            <person name="Chiriac C."/>
            <person name="Salcher M."/>
            <person name="Ghai R."/>
            <person name="Kavagutti S V."/>
        </authorList>
    </citation>
    <scope>NUCLEOTIDE SEQUENCE</scope>
</reference>